<dbReference type="InterPro" id="IPR008918">
    <property type="entry name" value="HhH2"/>
</dbReference>
<reference evidence="15" key="2">
    <citation type="submission" date="2020-11" db="EMBL/GenBank/DDBJ databases">
        <authorList>
            <person name="Cecchin M."/>
            <person name="Marcolungo L."/>
            <person name="Rossato M."/>
            <person name="Girolomoni L."/>
            <person name="Cosentino E."/>
            <person name="Cuine S."/>
            <person name="Li-Beisson Y."/>
            <person name="Delledonne M."/>
            <person name="Ballottari M."/>
        </authorList>
    </citation>
    <scope>NUCLEOTIDE SEQUENCE</scope>
    <source>
        <strain evidence="15">211/11P</strain>
        <tissue evidence="15">Whole cell</tissue>
    </source>
</reference>
<feature type="compositionally biased region" description="Low complexity" evidence="12">
    <location>
        <begin position="995"/>
        <end position="1015"/>
    </location>
</feature>
<feature type="compositionally biased region" description="Low complexity" evidence="12">
    <location>
        <begin position="1405"/>
        <end position="1416"/>
    </location>
</feature>
<evidence type="ECO:0000256" key="9">
    <source>
        <dbReference type="ARBA" id="ARBA00022842"/>
    </source>
</evidence>
<feature type="compositionally biased region" description="Low complexity" evidence="12">
    <location>
        <begin position="797"/>
        <end position="822"/>
    </location>
</feature>
<dbReference type="SMART" id="SM00485">
    <property type="entry name" value="XPGN"/>
    <property type="match status" value="1"/>
</dbReference>
<dbReference type="PROSITE" id="PS00842">
    <property type="entry name" value="XPG_2"/>
    <property type="match status" value="1"/>
</dbReference>
<evidence type="ECO:0000256" key="12">
    <source>
        <dbReference type="SAM" id="MobiDB-lite"/>
    </source>
</evidence>
<sequence>MGVKGLWPLLEPVGRRISVESLQNKRLAVDASIWLFQFIQAMRDERGDLLRNAHVLGFFRRISRLLAHRIRPVFVFDGATPNLKKQTTAARRRRREQQHAKLRKTAEKLLMNQLKQHALGQVTQAQVTQAARKQAVNAGSSRANGPGRQQQQQQQQEQAEAAGPSGFGLTVGAEATHILVQQQQQQQQQQHEEQIQDEEQQETAEQAAARKRKGKAPLVAEDEPLSQAGAAMAAGRAHRLAASGEGPSTAGVAAAAGRSGSAAAADGLLAAQLNVLDCREGDGEMAAIAAVAAVQAEEAAGAASAFASLTQQRHQRRRQRQADGGGGSGSEGESGEEGDGEDLEIVVPEDGELDPEVLSRLPHSVAMDLIQVARERRRATNRLQLEQRSGVPASFSQFQMQQYLDGTKFRRRVEEVKDAMNSAATGGTAARRIAGEAGREYILQRDPEQQQQAQQAQGQQQQQQQQQQQAAEGGGAGGAAGAAAKPTGAAGAGSPGEVQGVLDISFEVVAGEGDGAEDEDLGWEDVDLPAPGSATSQGGQGQEAQHWRDRAAARQRYWSLSHGFQMGRKLATWGEGEGEGPRGAPGGGADLALVVDEEVAVVEEEEEEEEVVAGGGEGQTTPGSTRKALIARSPLTASPARQIPVPEDEDGQLQEAIRLSLAEASPAAGWQRRRSGASRQDVLSPGAAQMSLAAAADQLLQRQRGLQQLMSPQGQRQQPQALQDVQDEAEGQGVAVQKEEREQPLAASAAAANTNASASTQHAGAASAAAGPGSDWFRAGEEGESGSDAEVLCEEPALAAGAAEGAAGDQQQQQQQQQGPAGSSLLATVNRQSAVRLEEWLGGGALTEKQRPGGASSPSTQPTCSAAADDDGGMDWEDAVPHDGQAAAAPSSDVCLQDVQQQQQQQQQVSAGAAVSVSGTIAHAAAAPSAHQPAAVPARAERAAASRQVRFSSTVGVRLLPSGQSLQQHEQEGGGQVPRAGSVSQAPAELPATEAARSPSPVPAAATTRTPGDTETAATAETTAEATAVAEAAAATFAAGSAAEAEAAAEETAEAAADLAAAVPEAGGALVSGLAAAELAAFEALDDLDGEGAWEDVVSPSRPQRAQQATAAAAAGGPHAAAAAQPAGAAAGAAPGPGPRSGQGQEQGQEQYQAPLDVDAELDALREEERRLRSAQRAGRGQVETPTAAMYQDCMELLTMFGVPYIIAPQEAEAQCAWLDAEGLVDGVVTDDNDVFLFGARRVYRHIFENKRYVEEYRSQDVQSELGLGRTQLAALAQLLGSDYCEGVAGVGIVNAVEVVHAFPGTDGLQAFKDWLTAPDDQLLELARGSKAGGRGGGAKQQKQKQQEGQGRGKKPHRQRRRTQDPEPSAAAPGSSPGGPLGSHASLDQEEEGEEEEERQGGQTGAEAQAQAVLAANFKLQHRGARRNWETPADFPSSAAAAAYAAPKVDTSKDKFTFARPDMELLREYCASRFGWTRQQADDVLEPVEKAFQQHQSQQTLDSFLTMRQRFAKIKSKRLQKAVAGIAGEDKDEIMLRAGEEAVAPPAQTQGSGRGRKRKAATEELKGSRSVGGRGRGQARGTSGGSGAPGSSNSRANGQQAGVGAVAAATPGTATRVPRRGKRSAAVVEVVEEQP</sequence>
<organism evidence="15 16">
    <name type="scientific">Chlorella vulgaris</name>
    <name type="common">Green alga</name>
    <dbReference type="NCBI Taxonomy" id="3077"/>
    <lineage>
        <taxon>Eukaryota</taxon>
        <taxon>Viridiplantae</taxon>
        <taxon>Chlorophyta</taxon>
        <taxon>core chlorophytes</taxon>
        <taxon>Trebouxiophyceae</taxon>
        <taxon>Chlorellales</taxon>
        <taxon>Chlorellaceae</taxon>
        <taxon>Chlorella clade</taxon>
        <taxon>Chlorella</taxon>
    </lineage>
</organism>
<feature type="region of interest" description="Disordered" evidence="12">
    <location>
        <begin position="445"/>
        <end position="496"/>
    </location>
</feature>
<dbReference type="InterPro" id="IPR006084">
    <property type="entry name" value="XPG/Rad2"/>
</dbReference>
<feature type="domain" description="XPG-I" evidence="13">
    <location>
        <begin position="1199"/>
        <end position="1268"/>
    </location>
</feature>
<evidence type="ECO:0000256" key="4">
    <source>
        <dbReference type="ARBA" id="ARBA00022722"/>
    </source>
</evidence>
<dbReference type="InterPro" id="IPR006085">
    <property type="entry name" value="XPG_DNA_repair_N"/>
</dbReference>
<evidence type="ECO:0000259" key="13">
    <source>
        <dbReference type="SMART" id="SM00484"/>
    </source>
</evidence>
<evidence type="ECO:0000313" key="15">
    <source>
        <dbReference type="EMBL" id="KAI3438082.1"/>
    </source>
</evidence>
<feature type="compositionally biased region" description="Acidic residues" evidence="12">
    <location>
        <begin position="514"/>
        <end position="527"/>
    </location>
</feature>
<feature type="region of interest" description="Disordered" evidence="12">
    <location>
        <begin position="131"/>
        <end position="221"/>
    </location>
</feature>
<evidence type="ECO:0000256" key="2">
    <source>
        <dbReference type="ARBA" id="ARBA00004123"/>
    </source>
</evidence>
<feature type="compositionally biased region" description="Low complexity" evidence="12">
    <location>
        <begin position="703"/>
        <end position="723"/>
    </location>
</feature>
<dbReference type="GO" id="GO:0016788">
    <property type="term" value="F:hydrolase activity, acting on ester bonds"/>
    <property type="evidence" value="ECO:0007669"/>
    <property type="project" value="InterPro"/>
</dbReference>
<keyword evidence="10" id="KW-0234">DNA repair</keyword>
<feature type="compositionally biased region" description="Low complexity" evidence="12">
    <location>
        <begin position="449"/>
        <end position="471"/>
    </location>
</feature>
<evidence type="ECO:0000256" key="3">
    <source>
        <dbReference type="ARBA" id="ARBA00005283"/>
    </source>
</evidence>
<proteinExistence type="inferred from homology"/>
<dbReference type="GO" id="GO:0046872">
    <property type="term" value="F:metal ion binding"/>
    <property type="evidence" value="ECO:0007669"/>
    <property type="project" value="UniProtKB-KW"/>
</dbReference>
<dbReference type="GO" id="GO:0003697">
    <property type="term" value="F:single-stranded DNA binding"/>
    <property type="evidence" value="ECO:0007669"/>
    <property type="project" value="InterPro"/>
</dbReference>
<comment type="similarity">
    <text evidence="3">Belongs to the XPG/RAD2 endonuclease family. XPG subfamily.</text>
</comment>
<feature type="region of interest" description="Disordered" evidence="12">
    <location>
        <begin position="514"/>
        <end position="550"/>
    </location>
</feature>
<keyword evidence="7" id="KW-0227">DNA damage</keyword>
<reference evidence="15" key="1">
    <citation type="journal article" date="2019" name="Plant J.">
        <title>Chlorella vulgaris genome assembly and annotation reveals the molecular basis for metabolic acclimation to high light conditions.</title>
        <authorList>
            <person name="Cecchin M."/>
            <person name="Marcolungo L."/>
            <person name="Rossato M."/>
            <person name="Girolomoni L."/>
            <person name="Cosentino E."/>
            <person name="Cuine S."/>
            <person name="Li-Beisson Y."/>
            <person name="Delledonne M."/>
            <person name="Ballottari M."/>
        </authorList>
    </citation>
    <scope>NUCLEOTIDE SEQUENCE</scope>
    <source>
        <strain evidence="15">211/11P</strain>
    </source>
</reference>
<keyword evidence="9" id="KW-0460">Magnesium</keyword>
<feature type="compositionally biased region" description="Gly residues" evidence="12">
    <location>
        <begin position="323"/>
        <end position="332"/>
    </location>
</feature>
<feature type="region of interest" description="Disordered" evidence="12">
    <location>
        <begin position="605"/>
        <end position="684"/>
    </location>
</feature>
<feature type="region of interest" description="Disordered" evidence="12">
    <location>
        <begin position="1093"/>
        <end position="1151"/>
    </location>
</feature>
<feature type="region of interest" description="Disordered" evidence="12">
    <location>
        <begin position="1537"/>
        <end position="1624"/>
    </location>
</feature>
<feature type="compositionally biased region" description="Low complexity" evidence="12">
    <location>
        <begin position="1589"/>
        <end position="1616"/>
    </location>
</feature>
<dbReference type="InterPro" id="IPR003903">
    <property type="entry name" value="UIM_dom"/>
</dbReference>
<evidence type="ECO:0000256" key="8">
    <source>
        <dbReference type="ARBA" id="ARBA00022801"/>
    </source>
</evidence>
<dbReference type="Gene3D" id="1.10.150.20">
    <property type="entry name" value="5' to 3' exonuclease, C-terminal subdomain"/>
    <property type="match status" value="1"/>
</dbReference>
<feature type="region of interest" description="Disordered" evidence="12">
    <location>
        <begin position="1329"/>
        <end position="1448"/>
    </location>
</feature>
<keyword evidence="5" id="KW-0479">Metal-binding</keyword>
<feature type="compositionally biased region" description="Low complexity" evidence="12">
    <location>
        <begin position="149"/>
        <end position="162"/>
    </location>
</feature>
<comment type="subcellular location">
    <subcellularLocation>
        <location evidence="2">Nucleus</location>
    </subcellularLocation>
</comment>
<dbReference type="CDD" id="cd09868">
    <property type="entry name" value="PIN_XPG_RAD2"/>
    <property type="match status" value="2"/>
</dbReference>
<dbReference type="SMART" id="SM00484">
    <property type="entry name" value="XPGI"/>
    <property type="match status" value="1"/>
</dbReference>
<evidence type="ECO:0000259" key="14">
    <source>
        <dbReference type="SMART" id="SM00485"/>
    </source>
</evidence>
<feature type="compositionally biased region" description="Basic residues" evidence="12">
    <location>
        <begin position="1352"/>
        <end position="1361"/>
    </location>
</feature>
<dbReference type="OrthoDB" id="31113at2759"/>
<feature type="compositionally biased region" description="Acidic residues" evidence="12">
    <location>
        <begin position="1388"/>
        <end position="1398"/>
    </location>
</feature>
<dbReference type="PROSITE" id="PS50330">
    <property type="entry name" value="UIM"/>
    <property type="match status" value="1"/>
</dbReference>
<evidence type="ECO:0000256" key="1">
    <source>
        <dbReference type="ARBA" id="ARBA00001946"/>
    </source>
</evidence>
<dbReference type="Pfam" id="PF00867">
    <property type="entry name" value="XPG_I"/>
    <property type="match status" value="1"/>
</dbReference>
<gene>
    <name evidence="15" type="ORF">D9Q98_000524</name>
</gene>
<name>A0A9D4Z1X5_CHLVU</name>
<evidence type="ECO:0000256" key="5">
    <source>
        <dbReference type="ARBA" id="ARBA00022723"/>
    </source>
</evidence>
<comment type="cofactor">
    <cofactor evidence="1">
        <name>Mg(2+)</name>
        <dbReference type="ChEBI" id="CHEBI:18420"/>
    </cofactor>
</comment>
<feature type="compositionally biased region" description="Acidic residues" evidence="12">
    <location>
        <begin position="782"/>
        <end position="793"/>
    </location>
</feature>
<protein>
    <submittedName>
        <fullName evidence="15">Uncharacterized protein</fullName>
    </submittedName>
</protein>
<dbReference type="InterPro" id="IPR001044">
    <property type="entry name" value="XPG/Rad2_eukaryotes"/>
</dbReference>
<dbReference type="SMART" id="SM00279">
    <property type="entry name" value="HhH2"/>
    <property type="match status" value="1"/>
</dbReference>
<feature type="compositionally biased region" description="Low complexity" evidence="12">
    <location>
        <begin position="1103"/>
        <end position="1151"/>
    </location>
</feature>
<feature type="domain" description="XPG N-terminal" evidence="14">
    <location>
        <begin position="1"/>
        <end position="98"/>
    </location>
</feature>
<dbReference type="SUPFAM" id="SSF47807">
    <property type="entry name" value="5' to 3' exonuclease, C-terminal subdomain"/>
    <property type="match status" value="1"/>
</dbReference>
<accession>A0A9D4Z1X5</accession>
<keyword evidence="6" id="KW-0255">Endonuclease</keyword>
<dbReference type="PANTHER" id="PTHR16171">
    <property type="entry name" value="DNA REPAIR PROTEIN COMPLEMENTING XP-G CELLS-RELATED"/>
    <property type="match status" value="1"/>
</dbReference>
<feature type="compositionally biased region" description="Low complexity" evidence="12">
    <location>
        <begin position="899"/>
        <end position="915"/>
    </location>
</feature>
<dbReference type="SUPFAM" id="SSF88723">
    <property type="entry name" value="PIN domain-like"/>
    <property type="match status" value="1"/>
</dbReference>
<feature type="compositionally biased region" description="Low complexity" evidence="12">
    <location>
        <begin position="746"/>
        <end position="774"/>
    </location>
</feature>
<dbReference type="EMBL" id="SIDB01000001">
    <property type="protein sequence ID" value="KAI3438082.1"/>
    <property type="molecule type" value="Genomic_DNA"/>
</dbReference>
<keyword evidence="8" id="KW-0378">Hydrolase</keyword>
<feature type="region of interest" description="Disordered" evidence="12">
    <location>
        <begin position="965"/>
        <end position="1015"/>
    </location>
</feature>
<dbReference type="Proteomes" id="UP001055712">
    <property type="component" value="Unassembled WGS sequence"/>
</dbReference>
<evidence type="ECO:0000256" key="6">
    <source>
        <dbReference type="ARBA" id="ARBA00022759"/>
    </source>
</evidence>
<keyword evidence="16" id="KW-1185">Reference proteome</keyword>
<evidence type="ECO:0000256" key="11">
    <source>
        <dbReference type="ARBA" id="ARBA00023242"/>
    </source>
</evidence>
<evidence type="ECO:0000256" key="10">
    <source>
        <dbReference type="ARBA" id="ARBA00023204"/>
    </source>
</evidence>
<dbReference type="GO" id="GO:0004520">
    <property type="term" value="F:DNA endonuclease activity"/>
    <property type="evidence" value="ECO:0007669"/>
    <property type="project" value="TreeGrafter"/>
</dbReference>
<feature type="compositionally biased region" description="Gly residues" evidence="12">
    <location>
        <begin position="1570"/>
        <end position="1588"/>
    </location>
</feature>
<keyword evidence="4" id="KW-0540">Nuclease</keyword>
<dbReference type="PRINTS" id="PR00066">
    <property type="entry name" value="XRODRMPGMNTG"/>
</dbReference>
<feature type="compositionally biased region" description="Acidic residues" evidence="12">
    <location>
        <begin position="868"/>
        <end position="878"/>
    </location>
</feature>
<dbReference type="InterPro" id="IPR036279">
    <property type="entry name" value="5-3_exonuclease_C_sf"/>
</dbReference>
<dbReference type="PRINTS" id="PR00853">
    <property type="entry name" value="XPGRADSUPER"/>
</dbReference>
<keyword evidence="11" id="KW-0539">Nucleus</keyword>
<comment type="caution">
    <text evidence="15">The sequence shown here is derived from an EMBL/GenBank/DDBJ whole genome shotgun (WGS) entry which is preliminary data.</text>
</comment>
<dbReference type="InterPro" id="IPR019974">
    <property type="entry name" value="XPG_CS"/>
</dbReference>
<evidence type="ECO:0000313" key="16">
    <source>
        <dbReference type="Proteomes" id="UP001055712"/>
    </source>
</evidence>
<feature type="region of interest" description="Disordered" evidence="12">
    <location>
        <begin position="703"/>
        <end position="915"/>
    </location>
</feature>
<dbReference type="PROSITE" id="PS00841">
    <property type="entry name" value="XPG_1"/>
    <property type="match status" value="1"/>
</dbReference>
<dbReference type="InterPro" id="IPR006086">
    <property type="entry name" value="XPG-I_dom"/>
</dbReference>
<evidence type="ECO:0000256" key="7">
    <source>
        <dbReference type="ARBA" id="ARBA00022763"/>
    </source>
</evidence>
<dbReference type="Pfam" id="PF00752">
    <property type="entry name" value="XPG_N"/>
    <property type="match status" value="1"/>
</dbReference>
<feature type="region of interest" description="Disordered" evidence="12">
    <location>
        <begin position="307"/>
        <end position="341"/>
    </location>
</feature>
<dbReference type="InterPro" id="IPR029060">
    <property type="entry name" value="PIN-like_dom_sf"/>
</dbReference>
<dbReference type="Gene3D" id="3.40.50.1010">
    <property type="entry name" value="5'-nuclease"/>
    <property type="match status" value="2"/>
</dbReference>
<dbReference type="GO" id="GO:0006289">
    <property type="term" value="P:nucleotide-excision repair"/>
    <property type="evidence" value="ECO:0007669"/>
    <property type="project" value="InterPro"/>
</dbReference>
<dbReference type="PANTHER" id="PTHR16171:SF7">
    <property type="entry name" value="DNA REPAIR PROTEIN RAD2"/>
    <property type="match status" value="1"/>
</dbReference>
<dbReference type="GO" id="GO:0005634">
    <property type="term" value="C:nucleus"/>
    <property type="evidence" value="ECO:0007669"/>
    <property type="project" value="UniProtKB-SubCell"/>
</dbReference>